<feature type="region of interest" description="Disordered" evidence="1">
    <location>
        <begin position="51"/>
        <end position="98"/>
    </location>
</feature>
<gene>
    <name evidence="2" type="ORF">GQ55_9G441600</name>
</gene>
<dbReference type="Gramene" id="PUZ40650">
    <property type="protein sequence ID" value="PUZ40650"/>
    <property type="gene ID" value="GQ55_9G441600"/>
</dbReference>
<accession>A0A2T7CBD5</accession>
<evidence type="ECO:0000313" key="2">
    <source>
        <dbReference type="EMBL" id="PUZ40650.1"/>
    </source>
</evidence>
<name>A0A2T7CBD5_9POAL</name>
<evidence type="ECO:0000256" key="1">
    <source>
        <dbReference type="SAM" id="MobiDB-lite"/>
    </source>
</evidence>
<proteinExistence type="predicted"/>
<dbReference type="EMBL" id="CM009757">
    <property type="protein sequence ID" value="PUZ40650.1"/>
    <property type="molecule type" value="Genomic_DNA"/>
</dbReference>
<feature type="region of interest" description="Disordered" evidence="1">
    <location>
        <begin position="1"/>
        <end position="24"/>
    </location>
</feature>
<dbReference type="Proteomes" id="UP000244336">
    <property type="component" value="Chromosome 9"/>
</dbReference>
<sequence length="190" mass="20233">MAVRHAASPSSSTGFQPRAWTGRRGRECQGWRGLVVTGSSAGRALSVRRRRWSPGNSGIGRGRSRSHPYQIHPHPRPFMEGAEKAKPPHPHTASSVAGSGRVPDQLLLSSCSTSGRAILFRFLLPDRCAGGQATGMCSFPEHHAGFIRAVYCVCGSRCGRSVERQSVLAVSGSEVSLSSKPVSSAWAIGN</sequence>
<dbReference type="AlphaFoldDB" id="A0A2T7CBD5"/>
<reference evidence="2 3" key="1">
    <citation type="submission" date="2018-04" db="EMBL/GenBank/DDBJ databases">
        <title>WGS assembly of Panicum hallii var. hallii HAL2.</title>
        <authorList>
            <person name="Lovell J."/>
            <person name="Jenkins J."/>
            <person name="Lowry D."/>
            <person name="Mamidi S."/>
            <person name="Sreedasyam A."/>
            <person name="Weng X."/>
            <person name="Barry K."/>
            <person name="Bonette J."/>
            <person name="Campitelli B."/>
            <person name="Daum C."/>
            <person name="Gordon S."/>
            <person name="Gould B."/>
            <person name="Lipzen A."/>
            <person name="MacQueen A."/>
            <person name="Palacio-Mejia J."/>
            <person name="Plott C."/>
            <person name="Shakirov E."/>
            <person name="Shu S."/>
            <person name="Yoshinaga Y."/>
            <person name="Zane M."/>
            <person name="Rokhsar D."/>
            <person name="Grimwood J."/>
            <person name="Schmutz J."/>
            <person name="Juenger T."/>
        </authorList>
    </citation>
    <scope>NUCLEOTIDE SEQUENCE [LARGE SCALE GENOMIC DNA]</scope>
    <source>
        <strain evidence="3">cv. HAL2</strain>
    </source>
</reference>
<keyword evidence="3" id="KW-1185">Reference proteome</keyword>
<organism evidence="2 3">
    <name type="scientific">Panicum hallii var. hallii</name>
    <dbReference type="NCBI Taxonomy" id="1504633"/>
    <lineage>
        <taxon>Eukaryota</taxon>
        <taxon>Viridiplantae</taxon>
        <taxon>Streptophyta</taxon>
        <taxon>Embryophyta</taxon>
        <taxon>Tracheophyta</taxon>
        <taxon>Spermatophyta</taxon>
        <taxon>Magnoliopsida</taxon>
        <taxon>Liliopsida</taxon>
        <taxon>Poales</taxon>
        <taxon>Poaceae</taxon>
        <taxon>PACMAD clade</taxon>
        <taxon>Panicoideae</taxon>
        <taxon>Panicodae</taxon>
        <taxon>Paniceae</taxon>
        <taxon>Panicinae</taxon>
        <taxon>Panicum</taxon>
        <taxon>Panicum sect. Panicum</taxon>
    </lineage>
</organism>
<evidence type="ECO:0000313" key="3">
    <source>
        <dbReference type="Proteomes" id="UP000244336"/>
    </source>
</evidence>
<protein>
    <submittedName>
        <fullName evidence="2">Uncharacterized protein</fullName>
    </submittedName>
</protein>